<protein>
    <submittedName>
        <fullName evidence="2">Secreted protein</fullName>
    </submittedName>
</protein>
<organism evidence="1 2">
    <name type="scientific">Haemonchus contortus</name>
    <name type="common">Barber pole worm</name>
    <dbReference type="NCBI Taxonomy" id="6289"/>
    <lineage>
        <taxon>Eukaryota</taxon>
        <taxon>Metazoa</taxon>
        <taxon>Ecdysozoa</taxon>
        <taxon>Nematoda</taxon>
        <taxon>Chromadorea</taxon>
        <taxon>Rhabditida</taxon>
        <taxon>Rhabditina</taxon>
        <taxon>Rhabditomorpha</taxon>
        <taxon>Strongyloidea</taxon>
        <taxon>Trichostrongylidae</taxon>
        <taxon>Haemonchus</taxon>
    </lineage>
</organism>
<proteinExistence type="predicted"/>
<accession>A0A7I4XUY4</accession>
<evidence type="ECO:0000313" key="2">
    <source>
        <dbReference type="WBParaSite" id="HCON_00014400-00001"/>
    </source>
</evidence>
<name>A0A7I4XUY4_HAECO</name>
<keyword evidence="1" id="KW-1185">Reference proteome</keyword>
<evidence type="ECO:0000313" key="1">
    <source>
        <dbReference type="Proteomes" id="UP000025227"/>
    </source>
</evidence>
<sequence>MKTSGLLVVVRATIAETRELQRGCCLSCDDVTYEHIGSGRRCQHNHPHQRSHTAAGCR</sequence>
<reference evidence="2" key="1">
    <citation type="submission" date="2020-12" db="UniProtKB">
        <authorList>
            <consortium name="WormBaseParasite"/>
        </authorList>
    </citation>
    <scope>IDENTIFICATION</scope>
    <source>
        <strain evidence="2">MHco3</strain>
    </source>
</reference>
<dbReference type="AlphaFoldDB" id="A0A7I4XUY4"/>
<dbReference type="Proteomes" id="UP000025227">
    <property type="component" value="Unplaced"/>
</dbReference>
<dbReference type="WBParaSite" id="HCON_00014400-00001">
    <property type="protein sequence ID" value="HCON_00014400-00001"/>
    <property type="gene ID" value="HCON_00014400"/>
</dbReference>